<dbReference type="Proteomes" id="UP001500552">
    <property type="component" value="Unassembled WGS sequence"/>
</dbReference>
<evidence type="ECO:0000256" key="1">
    <source>
        <dbReference type="SAM" id="SignalP"/>
    </source>
</evidence>
<protein>
    <recommendedName>
        <fullName evidence="4">Por secretion system C-terminal sorting domain-containing protein</fullName>
    </recommendedName>
</protein>
<accession>A0ABP8LHL6</accession>
<sequence length="203" mass="22858">MRTMKAAMLILLAICFSCQDESNPNFPDIKVAMNDISGVAISDSVYYIIADTLPNIVTAVSEVSDADMFYSVNNAAFTMRINEPIPLQKQDTVLQFHLTKKGYNESGLKTVILQAHSEKFLEKVNVSSPVSDSSLTISMDDKSRGMMQIEIFSTTGKRLLRRNHLKNVDSFIINYALPEYPKGIYMVFAAYGKDKKVYKFIKE</sequence>
<evidence type="ECO:0008006" key="4">
    <source>
        <dbReference type="Google" id="ProtNLM"/>
    </source>
</evidence>
<dbReference type="RefSeq" id="WP_345157662.1">
    <property type="nucleotide sequence ID" value="NZ_BAABHC010000005.1"/>
</dbReference>
<reference evidence="3" key="1">
    <citation type="journal article" date="2019" name="Int. J. Syst. Evol. Microbiol.">
        <title>The Global Catalogue of Microorganisms (GCM) 10K type strain sequencing project: providing services to taxonomists for standard genome sequencing and annotation.</title>
        <authorList>
            <consortium name="The Broad Institute Genomics Platform"/>
            <consortium name="The Broad Institute Genome Sequencing Center for Infectious Disease"/>
            <person name="Wu L."/>
            <person name="Ma J."/>
        </authorList>
    </citation>
    <scope>NUCLEOTIDE SEQUENCE [LARGE SCALE GENOMIC DNA]</scope>
    <source>
        <strain evidence="3">JCM 17926</strain>
    </source>
</reference>
<feature type="chain" id="PRO_5045401134" description="Por secretion system C-terminal sorting domain-containing protein" evidence="1">
    <location>
        <begin position="21"/>
        <end position="203"/>
    </location>
</feature>
<organism evidence="2 3">
    <name type="scientific">Pontibacter saemangeumensis</name>
    <dbReference type="NCBI Taxonomy" id="1084525"/>
    <lineage>
        <taxon>Bacteria</taxon>
        <taxon>Pseudomonadati</taxon>
        <taxon>Bacteroidota</taxon>
        <taxon>Cytophagia</taxon>
        <taxon>Cytophagales</taxon>
        <taxon>Hymenobacteraceae</taxon>
        <taxon>Pontibacter</taxon>
    </lineage>
</organism>
<dbReference type="InterPro" id="IPR026444">
    <property type="entry name" value="Secre_tail"/>
</dbReference>
<dbReference type="NCBIfam" id="TIGR04183">
    <property type="entry name" value="Por_Secre_tail"/>
    <property type="match status" value="1"/>
</dbReference>
<comment type="caution">
    <text evidence="2">The sequence shown here is derived from an EMBL/GenBank/DDBJ whole genome shotgun (WGS) entry which is preliminary data.</text>
</comment>
<keyword evidence="1" id="KW-0732">Signal</keyword>
<evidence type="ECO:0000313" key="3">
    <source>
        <dbReference type="Proteomes" id="UP001500552"/>
    </source>
</evidence>
<evidence type="ECO:0000313" key="2">
    <source>
        <dbReference type="EMBL" id="GAA4428515.1"/>
    </source>
</evidence>
<name>A0ABP8LHL6_9BACT</name>
<gene>
    <name evidence="2" type="ORF">GCM10023188_12770</name>
</gene>
<proteinExistence type="predicted"/>
<dbReference type="EMBL" id="BAABHC010000005">
    <property type="protein sequence ID" value="GAA4428515.1"/>
    <property type="molecule type" value="Genomic_DNA"/>
</dbReference>
<keyword evidence="3" id="KW-1185">Reference proteome</keyword>
<feature type="signal peptide" evidence="1">
    <location>
        <begin position="1"/>
        <end position="20"/>
    </location>
</feature>